<evidence type="ECO:0000313" key="2">
    <source>
        <dbReference type="Proteomes" id="UP001501169"/>
    </source>
</evidence>
<organism evidence="1 2">
    <name type="scientific">Rheinheimera aquimaris</name>
    <dbReference type="NCBI Taxonomy" id="412437"/>
    <lineage>
        <taxon>Bacteria</taxon>
        <taxon>Pseudomonadati</taxon>
        <taxon>Pseudomonadota</taxon>
        <taxon>Gammaproteobacteria</taxon>
        <taxon>Chromatiales</taxon>
        <taxon>Chromatiaceae</taxon>
        <taxon>Rheinheimera</taxon>
    </lineage>
</organism>
<gene>
    <name evidence="1" type="ORF">GCM10009098_31590</name>
</gene>
<keyword evidence="2" id="KW-1185">Reference proteome</keyword>
<evidence type="ECO:0000313" key="1">
    <source>
        <dbReference type="EMBL" id="GAA0561179.1"/>
    </source>
</evidence>
<sequence>MHNFTLQASAVQFELRYVDIGGCISGTSFEKVKHGTKVNIAIKLFIKDLP</sequence>
<dbReference type="EMBL" id="BAAAEO010000005">
    <property type="protein sequence ID" value="GAA0561179.1"/>
    <property type="molecule type" value="Genomic_DNA"/>
</dbReference>
<proteinExistence type="predicted"/>
<protein>
    <submittedName>
        <fullName evidence="1">Uncharacterized protein</fullName>
    </submittedName>
</protein>
<name>A0ABN1E938_9GAMM</name>
<comment type="caution">
    <text evidence="1">The sequence shown here is derived from an EMBL/GenBank/DDBJ whole genome shotgun (WGS) entry which is preliminary data.</text>
</comment>
<accession>A0ABN1E938</accession>
<reference evidence="1 2" key="1">
    <citation type="journal article" date="2019" name="Int. J. Syst. Evol. Microbiol.">
        <title>The Global Catalogue of Microorganisms (GCM) 10K type strain sequencing project: providing services to taxonomists for standard genome sequencing and annotation.</title>
        <authorList>
            <consortium name="The Broad Institute Genomics Platform"/>
            <consortium name="The Broad Institute Genome Sequencing Center for Infectious Disease"/>
            <person name="Wu L."/>
            <person name="Ma J."/>
        </authorList>
    </citation>
    <scope>NUCLEOTIDE SEQUENCE [LARGE SCALE GENOMIC DNA]</scope>
    <source>
        <strain evidence="1 2">JCM 14331</strain>
    </source>
</reference>
<dbReference type="Proteomes" id="UP001501169">
    <property type="component" value="Unassembled WGS sequence"/>
</dbReference>